<evidence type="ECO:0000313" key="2">
    <source>
        <dbReference type="Proteomes" id="UP001597405"/>
    </source>
</evidence>
<reference evidence="2" key="1">
    <citation type="journal article" date="2019" name="Int. J. Syst. Evol. Microbiol.">
        <title>The Global Catalogue of Microorganisms (GCM) 10K type strain sequencing project: providing services to taxonomists for standard genome sequencing and annotation.</title>
        <authorList>
            <consortium name="The Broad Institute Genomics Platform"/>
            <consortium name="The Broad Institute Genome Sequencing Center for Infectious Disease"/>
            <person name="Wu L."/>
            <person name="Ma J."/>
        </authorList>
    </citation>
    <scope>NUCLEOTIDE SEQUENCE [LARGE SCALE GENOMIC DNA]</scope>
    <source>
        <strain evidence="2">CGMCC 1.16225</strain>
    </source>
</reference>
<name>A0ABW4UEF6_9HYPH</name>
<sequence>MKTDTIQRAKPPNHLQAATKKWFKSVTENYALEGHHVRLLTLAAEAWDQSQVAREVLDRDGQTFLDRFGQPKERPEVAILNAARIAFARLVRELALDVDAPADSRPPRTREYR</sequence>
<dbReference type="Proteomes" id="UP001597405">
    <property type="component" value="Unassembled WGS sequence"/>
</dbReference>
<gene>
    <name evidence="1" type="ORF">ACFSOZ_26015</name>
</gene>
<keyword evidence="2" id="KW-1185">Reference proteome</keyword>
<accession>A0ABW4UEF6</accession>
<dbReference type="RefSeq" id="WP_379102606.1">
    <property type="nucleotide sequence ID" value="NZ_JBHUGZ010000017.1"/>
</dbReference>
<evidence type="ECO:0000313" key="1">
    <source>
        <dbReference type="EMBL" id="MFD1985907.1"/>
    </source>
</evidence>
<comment type="caution">
    <text evidence="1">The sequence shown here is derived from an EMBL/GenBank/DDBJ whole genome shotgun (WGS) entry which is preliminary data.</text>
</comment>
<proteinExistence type="predicted"/>
<protein>
    <submittedName>
        <fullName evidence="1">P27 family phage terminase small subunit</fullName>
    </submittedName>
</protein>
<dbReference type="EMBL" id="JBHUGZ010000017">
    <property type="protein sequence ID" value="MFD1985907.1"/>
    <property type="molecule type" value="Genomic_DNA"/>
</dbReference>
<organism evidence="1 2">
    <name type="scientific">Mesorhizobium newzealandense</name>
    <dbReference type="NCBI Taxonomy" id="1300302"/>
    <lineage>
        <taxon>Bacteria</taxon>
        <taxon>Pseudomonadati</taxon>
        <taxon>Pseudomonadota</taxon>
        <taxon>Alphaproteobacteria</taxon>
        <taxon>Hyphomicrobiales</taxon>
        <taxon>Phyllobacteriaceae</taxon>
        <taxon>Mesorhizobium</taxon>
    </lineage>
</organism>